<dbReference type="Pfam" id="PF07949">
    <property type="entry name" value="YbbR"/>
    <property type="match status" value="2"/>
</dbReference>
<name>A0A923LW86_9FIRM</name>
<dbReference type="EMBL" id="JACOPL010000007">
    <property type="protein sequence ID" value="MBC5725556.1"/>
    <property type="molecule type" value="Genomic_DNA"/>
</dbReference>
<dbReference type="Gene3D" id="2.170.120.30">
    <property type="match status" value="2"/>
</dbReference>
<keyword evidence="3" id="KW-1185">Reference proteome</keyword>
<accession>A0A923LW86</accession>
<dbReference type="PANTHER" id="PTHR37804">
    <property type="entry name" value="CDAA REGULATORY PROTEIN CDAR"/>
    <property type="match status" value="1"/>
</dbReference>
<sequence>MRQFLKKHDVWLRLLSLLLAFVLWIIVRDADNPVKQNTFRDIPVTITGEEELLASQGLSVIESTATVDVVVEGRNNEVTDPTLRRKITATVDVSSITDGAGEYNRPVQVAVSSADIDPVRANPVSVSVLVDKVTTVSVPVRIDVTGTPAEGYRAGKAVPTTTESVTVEGPEAELKEVAYAYATISVEGESLTVTGECSIALYNDAGVPITGTHVTCQTDTVNVRVPLYPIETIPLTVTLKDGETLKGSQVRASISPQSVKVLGDQNTLAELTEISLGEIDLDSVRTDVPIQMDIKLPDNVRLDEGQPSTASVTITVADETDGIATRKVQVTQFAPNDTSQEQTPYTVNVLTGSVEIELRGTESALDQVDTDGFSIGLTFDSDSLGAGRHTVKGVVAATSLPAGVTVVEEDVEVEIEIVDNGSGGTDGDAAAGAAPSDAVYPEESGDGA</sequence>
<dbReference type="Gene3D" id="2.170.120.40">
    <property type="entry name" value="YbbR-like domain"/>
    <property type="match status" value="2"/>
</dbReference>
<proteinExistence type="predicted"/>
<organism evidence="2 3">
    <name type="scientific">Agathobaculum faecis</name>
    <dbReference type="NCBI Taxonomy" id="2763013"/>
    <lineage>
        <taxon>Bacteria</taxon>
        <taxon>Bacillati</taxon>
        <taxon>Bacillota</taxon>
        <taxon>Clostridia</taxon>
        <taxon>Eubacteriales</taxon>
        <taxon>Butyricicoccaceae</taxon>
        <taxon>Agathobaculum</taxon>
    </lineage>
</organism>
<feature type="region of interest" description="Disordered" evidence="1">
    <location>
        <begin position="419"/>
        <end position="448"/>
    </location>
</feature>
<evidence type="ECO:0000256" key="1">
    <source>
        <dbReference type="SAM" id="MobiDB-lite"/>
    </source>
</evidence>
<dbReference type="InterPro" id="IPR053154">
    <property type="entry name" value="c-di-AMP_regulator"/>
</dbReference>
<evidence type="ECO:0000313" key="2">
    <source>
        <dbReference type="EMBL" id="MBC5725556.1"/>
    </source>
</evidence>
<feature type="compositionally biased region" description="Low complexity" evidence="1">
    <location>
        <begin position="427"/>
        <end position="438"/>
    </location>
</feature>
<gene>
    <name evidence="2" type="ORF">H8S45_08820</name>
</gene>
<reference evidence="2" key="1">
    <citation type="submission" date="2020-08" db="EMBL/GenBank/DDBJ databases">
        <title>Genome public.</title>
        <authorList>
            <person name="Liu C."/>
            <person name="Sun Q."/>
        </authorList>
    </citation>
    <scope>NUCLEOTIDE SEQUENCE</scope>
    <source>
        <strain evidence="2">NSJ-28</strain>
    </source>
</reference>
<dbReference type="RefSeq" id="WP_054326660.1">
    <property type="nucleotide sequence ID" value="NZ_JACOPL010000007.1"/>
</dbReference>
<comment type="caution">
    <text evidence="2">The sequence shown here is derived from an EMBL/GenBank/DDBJ whole genome shotgun (WGS) entry which is preliminary data.</text>
</comment>
<protein>
    <recommendedName>
        <fullName evidence="4">YbbR-like domain-containing protein</fullName>
    </recommendedName>
</protein>
<evidence type="ECO:0008006" key="4">
    <source>
        <dbReference type="Google" id="ProtNLM"/>
    </source>
</evidence>
<dbReference type="Proteomes" id="UP000606499">
    <property type="component" value="Unassembled WGS sequence"/>
</dbReference>
<dbReference type="InterPro" id="IPR012505">
    <property type="entry name" value="YbbR"/>
</dbReference>
<dbReference type="PANTHER" id="PTHR37804:SF1">
    <property type="entry name" value="CDAA REGULATORY PROTEIN CDAR"/>
    <property type="match status" value="1"/>
</dbReference>
<dbReference type="AlphaFoldDB" id="A0A923LW86"/>
<evidence type="ECO:0000313" key="3">
    <source>
        <dbReference type="Proteomes" id="UP000606499"/>
    </source>
</evidence>